<protein>
    <submittedName>
        <fullName evidence="1">BNR-4 repeat-containing protein</fullName>
    </submittedName>
</protein>
<keyword evidence="2" id="KW-1185">Reference proteome</keyword>
<proteinExistence type="predicted"/>
<evidence type="ECO:0000313" key="2">
    <source>
        <dbReference type="Proteomes" id="UP001324993"/>
    </source>
</evidence>
<accession>A0ABZ0RMA4</accession>
<reference evidence="1 2" key="1">
    <citation type="submission" date="2023-11" db="EMBL/GenBank/DDBJ databases">
        <title>Coraliomargarita sp. nov., isolated from marine algae.</title>
        <authorList>
            <person name="Lee J.K."/>
            <person name="Baek J.H."/>
            <person name="Kim J.M."/>
            <person name="Choi D.G."/>
            <person name="Jeon C.O."/>
        </authorList>
    </citation>
    <scope>NUCLEOTIDE SEQUENCE [LARGE SCALE GENOMIC DNA]</scope>
    <source>
        <strain evidence="1 2">J2-16</strain>
    </source>
</reference>
<dbReference type="Pfam" id="PF15892">
    <property type="entry name" value="BNR_4"/>
    <property type="match status" value="1"/>
</dbReference>
<dbReference type="RefSeq" id="WP_319834193.1">
    <property type="nucleotide sequence ID" value="NZ_CP138858.1"/>
</dbReference>
<dbReference type="EMBL" id="CP138858">
    <property type="protein sequence ID" value="WPJ97349.1"/>
    <property type="molecule type" value="Genomic_DNA"/>
</dbReference>
<evidence type="ECO:0000313" key="1">
    <source>
        <dbReference type="EMBL" id="WPJ97349.1"/>
    </source>
</evidence>
<sequence length="619" mass="69399">MEPVTVVQPEVLRMQRLFQTPTSVGNGPGTFIYSPISSYRGHVYYTWLDDTRRPQIVQIRPDGSRIVTAVDAPDYQAYPDGHHRLSLGVDADGYIHIAGDMHGGVNDRKLSTERFRGANVLYWRSTRAGDVSRFDFLGKDPARTIPMPNATYAFFLRDRNDELYFAGRIVANPDRKKVPEAHRGVGLYRYDTEELTWKALGGTRNPVNGVELSKTLFNSVNEWGNLASPDTPIWYRWNMVGMAFDQHNRLHFAVNANTPMGEGTHVFYGASDDGGESWQRADGSSVALPMIDSLVPHANRPDMIFAPAGNDLGTRGPTYPFFDSRGAPAVSVDVKKQDAPSENKYIYWDRAQQAWSGLVDVPIPRARHWTKNFYLGRDGMINFVCYNRLYRAPGYEQVGRDFQVPGQFAFIDPIALLEHNVMLAVLGIGSERTAVYRIDFVPVPEDGWRSDYEDLAGSPLDEVVAMVEAGRRLNSGERGEFRPNDAITASEWVDMLLSARAWAVDGAIDSAANWQQALGEELLMVEREDAPLTRSDAITTLVRSAPGEAWPQDVAVELSQDSSETLSQQAWRMMASADTLGLLPAGWMSTPESWKQYLSRGEAIAVLRRLYFPEFRQLK</sequence>
<organism evidence="1 2">
    <name type="scientific">Coraliomargarita algicola</name>
    <dbReference type="NCBI Taxonomy" id="3092156"/>
    <lineage>
        <taxon>Bacteria</taxon>
        <taxon>Pseudomonadati</taxon>
        <taxon>Verrucomicrobiota</taxon>
        <taxon>Opitutia</taxon>
        <taxon>Puniceicoccales</taxon>
        <taxon>Coraliomargaritaceae</taxon>
        <taxon>Coraliomargarita</taxon>
    </lineage>
</organism>
<gene>
    <name evidence="1" type="ORF">SH580_06460</name>
</gene>
<name>A0ABZ0RMA4_9BACT</name>
<dbReference type="Proteomes" id="UP001324993">
    <property type="component" value="Chromosome"/>
</dbReference>